<dbReference type="AlphaFoldDB" id="A0A024G1T6"/>
<keyword evidence="1" id="KW-1133">Transmembrane helix</keyword>
<keyword evidence="4" id="KW-1185">Reference proteome</keyword>
<feature type="transmembrane region" description="Helical" evidence="1">
    <location>
        <begin position="302"/>
        <end position="320"/>
    </location>
</feature>
<dbReference type="GO" id="GO:0016755">
    <property type="term" value="F:aminoacyltransferase activity"/>
    <property type="evidence" value="ECO:0007669"/>
    <property type="project" value="InterPro"/>
</dbReference>
<proteinExistence type="predicted"/>
<dbReference type="Gene3D" id="3.30.40.240">
    <property type="entry name" value="Transglutaminase elicitor, body domain"/>
    <property type="match status" value="1"/>
</dbReference>
<protein>
    <submittedName>
        <fullName evidence="3">Uncharacterized protein</fullName>
    </submittedName>
</protein>
<dbReference type="EMBL" id="CAIX01000011">
    <property type="protein sequence ID" value="CCI40735.1"/>
    <property type="molecule type" value="Genomic_DNA"/>
</dbReference>
<organism evidence="3 4">
    <name type="scientific">Albugo candida</name>
    <dbReference type="NCBI Taxonomy" id="65357"/>
    <lineage>
        <taxon>Eukaryota</taxon>
        <taxon>Sar</taxon>
        <taxon>Stramenopiles</taxon>
        <taxon>Oomycota</taxon>
        <taxon>Peronosporomycetes</taxon>
        <taxon>Albuginales</taxon>
        <taxon>Albuginaceae</taxon>
        <taxon>Albugo</taxon>
    </lineage>
</organism>
<comment type="caution">
    <text evidence="3">The sequence shown here is derived from an EMBL/GenBank/DDBJ whole genome shotgun (WGS) entry which is preliminary data.</text>
</comment>
<evidence type="ECO:0000313" key="4">
    <source>
        <dbReference type="Proteomes" id="UP000053237"/>
    </source>
</evidence>
<dbReference type="OrthoDB" id="10249031at2759"/>
<feature type="chain" id="PRO_5001529405" evidence="2">
    <location>
        <begin position="20"/>
        <end position="406"/>
    </location>
</feature>
<dbReference type="InParanoid" id="A0A024G1T6"/>
<evidence type="ECO:0000256" key="1">
    <source>
        <dbReference type="SAM" id="Phobius"/>
    </source>
</evidence>
<keyword evidence="2" id="KW-0732">Signal</keyword>
<keyword evidence="1" id="KW-0472">Membrane</keyword>
<dbReference type="InterPro" id="IPR032048">
    <property type="entry name" value="TGase_elicitor"/>
</dbReference>
<evidence type="ECO:0000313" key="3">
    <source>
        <dbReference type="EMBL" id="CCI40735.1"/>
    </source>
</evidence>
<dbReference type="STRING" id="65357.A0A024G1T6"/>
<reference evidence="3 4" key="1">
    <citation type="submission" date="2012-05" db="EMBL/GenBank/DDBJ databases">
        <title>Recombination and specialization in a pathogen metapopulation.</title>
        <authorList>
            <person name="Gardiner A."/>
            <person name="Kemen E."/>
            <person name="Schultz-Larsen T."/>
            <person name="MacLean D."/>
            <person name="Van Oosterhout C."/>
            <person name="Jones J.D.G."/>
        </authorList>
    </citation>
    <scope>NUCLEOTIDE SEQUENCE [LARGE SCALE GENOMIC DNA]</scope>
    <source>
        <strain evidence="3 4">Ac Nc2</strain>
    </source>
</reference>
<dbReference type="Proteomes" id="UP000053237">
    <property type="component" value="Unassembled WGS sequence"/>
</dbReference>
<dbReference type="Pfam" id="PF16683">
    <property type="entry name" value="TGase_elicitor"/>
    <property type="match status" value="1"/>
</dbReference>
<evidence type="ECO:0000256" key="2">
    <source>
        <dbReference type="SAM" id="SignalP"/>
    </source>
</evidence>
<name>A0A024G1T6_9STRA</name>
<keyword evidence="1" id="KW-0812">Transmembrane</keyword>
<feature type="signal peptide" evidence="2">
    <location>
        <begin position="1"/>
        <end position="19"/>
    </location>
</feature>
<accession>A0A024G1T6</accession>
<gene>
    <name evidence="3" type="ORF">BN9_015190</name>
</gene>
<sequence length="406" mass="45558">MLPVRSFCLTVLCVHASTATFRSGNFSSRATRTLEMSTDDLSLLKQHFQKDLIDNFYTLSAFPYLSVRLENPPWAGDYLAAQKDSANLRYNPYDYSATEKYAMAYGLDATELMDRVSVKYGVDATSGAFPPCASDIECLNLPGNSTCSFRMQHTQGYCVPHWFGLCHALALASVVEEEPRCPVTLNGVTFQIVDIKALLILLYDERQQDTIVTGQRYDGPDNAAKDQFGRPLDATLRDVGPGLFHIVLANVLGNFKQAVICDIEKGREIWNFPIMGYEVVQMELVDPAYAAKMYFGSPTYPFNPAMVYLAFVHIIVYYVTTTTDPRKINPLLINQYIRPIEYTYLLEMDASGRIIGGEWVLNSVEDHPDFFWIARNSPEGDWVSYATGIRYSQVKALLTTSLACTG</sequence>